<dbReference type="InParanoid" id="A0A0C2WKP8"/>
<name>A0A0C2WKP8_AMAMK</name>
<sequence length="287" mass="31909">MPATRKAKPESQRRAIRRQYNAATEETNFRSFFAQRGLEIPQPIAVQSRTDSVSSTLPILSTATAGPSCHDPGSFSPDSEVSKAPESVEAMDEAEAQATVYQSQLVAEQCDDTTDNDIQPPLPQPYMDHINLDDFMPRGEDITSGLDSSIPDIETIGKFIQSLKDAKLDDSKMSPEDIVRLREAPSTFPFDVHEPDFLFSLRSFLSVTNASQETYNSFRQAALARHPEDKFYSFHQMKRRVEQISGVVPITHDMSHLTGAQFVPNLATNVFQVSLNPILDGNSTPFP</sequence>
<evidence type="ECO:0000313" key="2">
    <source>
        <dbReference type="Proteomes" id="UP000054549"/>
    </source>
</evidence>
<reference evidence="1 2" key="1">
    <citation type="submission" date="2014-04" db="EMBL/GenBank/DDBJ databases">
        <title>Evolutionary Origins and Diversification of the Mycorrhizal Mutualists.</title>
        <authorList>
            <consortium name="DOE Joint Genome Institute"/>
            <consortium name="Mycorrhizal Genomics Consortium"/>
            <person name="Kohler A."/>
            <person name="Kuo A."/>
            <person name="Nagy L.G."/>
            <person name="Floudas D."/>
            <person name="Copeland A."/>
            <person name="Barry K.W."/>
            <person name="Cichocki N."/>
            <person name="Veneault-Fourrey C."/>
            <person name="LaButti K."/>
            <person name="Lindquist E.A."/>
            <person name="Lipzen A."/>
            <person name="Lundell T."/>
            <person name="Morin E."/>
            <person name="Murat C."/>
            <person name="Riley R."/>
            <person name="Ohm R."/>
            <person name="Sun H."/>
            <person name="Tunlid A."/>
            <person name="Henrissat B."/>
            <person name="Grigoriev I.V."/>
            <person name="Hibbett D.S."/>
            <person name="Martin F."/>
        </authorList>
    </citation>
    <scope>NUCLEOTIDE SEQUENCE [LARGE SCALE GENOMIC DNA]</scope>
    <source>
        <strain evidence="1 2">Koide BX008</strain>
    </source>
</reference>
<dbReference type="STRING" id="946122.A0A0C2WKP8"/>
<dbReference type="EMBL" id="KN818376">
    <property type="protein sequence ID" value="KIL57256.1"/>
    <property type="molecule type" value="Genomic_DNA"/>
</dbReference>
<organism evidence="1 2">
    <name type="scientific">Amanita muscaria (strain Koide BX008)</name>
    <dbReference type="NCBI Taxonomy" id="946122"/>
    <lineage>
        <taxon>Eukaryota</taxon>
        <taxon>Fungi</taxon>
        <taxon>Dikarya</taxon>
        <taxon>Basidiomycota</taxon>
        <taxon>Agaricomycotina</taxon>
        <taxon>Agaricomycetes</taxon>
        <taxon>Agaricomycetidae</taxon>
        <taxon>Agaricales</taxon>
        <taxon>Pluteineae</taxon>
        <taxon>Amanitaceae</taxon>
        <taxon>Amanita</taxon>
    </lineage>
</organism>
<dbReference type="AlphaFoldDB" id="A0A0C2WKP8"/>
<dbReference type="Proteomes" id="UP000054549">
    <property type="component" value="Unassembled WGS sequence"/>
</dbReference>
<accession>A0A0C2WKP8</accession>
<evidence type="ECO:0000313" key="1">
    <source>
        <dbReference type="EMBL" id="KIL57256.1"/>
    </source>
</evidence>
<protein>
    <submittedName>
        <fullName evidence="1">Uncharacterized protein</fullName>
    </submittedName>
</protein>
<gene>
    <name evidence="1" type="ORF">M378DRAFT_181687</name>
</gene>
<keyword evidence="2" id="KW-1185">Reference proteome</keyword>
<dbReference type="HOGENOM" id="CLU_969672_0_0_1"/>
<proteinExistence type="predicted"/>
<dbReference type="OrthoDB" id="2742740at2759"/>